<feature type="signal peptide" evidence="1">
    <location>
        <begin position="1"/>
        <end position="27"/>
    </location>
</feature>
<dbReference type="Proteomes" id="UP000239663">
    <property type="component" value="Unassembled WGS sequence"/>
</dbReference>
<dbReference type="EMBL" id="PKOZ01000001">
    <property type="protein sequence ID" value="PQD97259.1"/>
    <property type="molecule type" value="Genomic_DNA"/>
</dbReference>
<keyword evidence="3" id="KW-1185">Reference proteome</keyword>
<dbReference type="OrthoDB" id="2449131at2"/>
<evidence type="ECO:0008006" key="4">
    <source>
        <dbReference type="Google" id="ProtNLM"/>
    </source>
</evidence>
<reference evidence="2 3" key="1">
    <citation type="submission" date="2017-12" db="EMBL/GenBank/DDBJ databases">
        <title>Taxonomic description and draft genome of Pradoshia cofamensis Gen. nov., sp. nov., a thermotolerant bacillale isolated from anterior gut of earthworm Eisenia fetida.</title>
        <authorList>
            <person name="Saha T."/>
            <person name="Chakraborty R."/>
        </authorList>
    </citation>
    <scope>NUCLEOTIDE SEQUENCE [LARGE SCALE GENOMIC DNA]</scope>
    <source>
        <strain evidence="2 3">EAG3</strain>
    </source>
</reference>
<organism evidence="2 3">
    <name type="scientific">Pradoshia eiseniae</name>
    <dbReference type="NCBI Taxonomy" id="2064768"/>
    <lineage>
        <taxon>Bacteria</taxon>
        <taxon>Bacillati</taxon>
        <taxon>Bacillota</taxon>
        <taxon>Bacilli</taxon>
        <taxon>Bacillales</taxon>
        <taxon>Bacillaceae</taxon>
        <taxon>Pradoshia</taxon>
    </lineage>
</organism>
<name>A0A2S7N5D6_9BACI</name>
<sequence length="242" mass="27583">MKGKIRKRISVLLTGCIALLLSGCLYPGNQLQQNQIPYEESVKAVQGAVDSFRKDNGSLLPIVTKEEGTDYYIKYIIDFKKIVPRYLAEIPGNAFEEGGVYQYTIINEEDDPTVKLIDLRLAEVIRSVRLQIDAQGYPALAEEIGPDVYKLDYEKMGFKEEPTVRSPYSGKSLHLVMSGKGEIYIDYTPDLYDLLAEREQAPSEDMDIRPFLMENSMFVPAYSLPYAWDEKENRPVFLSNQE</sequence>
<evidence type="ECO:0000256" key="1">
    <source>
        <dbReference type="SAM" id="SignalP"/>
    </source>
</evidence>
<gene>
    <name evidence="2" type="ORF">CYL18_03195</name>
</gene>
<feature type="chain" id="PRO_5039475162" description="ABC transporter periplasmic binding protein yphF" evidence="1">
    <location>
        <begin position="28"/>
        <end position="242"/>
    </location>
</feature>
<protein>
    <recommendedName>
        <fullName evidence="4">ABC transporter periplasmic binding protein yphF</fullName>
    </recommendedName>
</protein>
<dbReference type="PROSITE" id="PS51257">
    <property type="entry name" value="PROKAR_LIPOPROTEIN"/>
    <property type="match status" value="1"/>
</dbReference>
<accession>A0A2S7N5D6</accession>
<keyword evidence="1" id="KW-0732">Signal</keyword>
<dbReference type="AlphaFoldDB" id="A0A2S7N5D6"/>
<comment type="caution">
    <text evidence="2">The sequence shown here is derived from an EMBL/GenBank/DDBJ whole genome shotgun (WGS) entry which is preliminary data.</text>
</comment>
<evidence type="ECO:0000313" key="2">
    <source>
        <dbReference type="EMBL" id="PQD97259.1"/>
    </source>
</evidence>
<dbReference type="RefSeq" id="WP_104848351.1">
    <property type="nucleotide sequence ID" value="NZ_PKOZ01000001.1"/>
</dbReference>
<evidence type="ECO:0000313" key="3">
    <source>
        <dbReference type="Proteomes" id="UP000239663"/>
    </source>
</evidence>
<proteinExistence type="predicted"/>